<dbReference type="NCBIfam" id="TIGR00738">
    <property type="entry name" value="rrf2_super"/>
    <property type="match status" value="1"/>
</dbReference>
<name>A0A1F5EW39_9BACT</name>
<evidence type="ECO:0000313" key="2">
    <source>
        <dbReference type="EMBL" id="OGD71621.1"/>
    </source>
</evidence>
<dbReference type="SUPFAM" id="SSF46785">
    <property type="entry name" value="Winged helix' DNA-binding domain"/>
    <property type="match status" value="1"/>
</dbReference>
<dbReference type="InterPro" id="IPR036388">
    <property type="entry name" value="WH-like_DNA-bd_sf"/>
</dbReference>
<gene>
    <name evidence="2" type="ORF">A2703_03915</name>
</gene>
<dbReference type="InterPro" id="IPR000944">
    <property type="entry name" value="Tscrpt_reg_Rrf2"/>
</dbReference>
<dbReference type="EMBL" id="MFAG01000027">
    <property type="protein sequence ID" value="OGD71621.1"/>
    <property type="molecule type" value="Genomic_DNA"/>
</dbReference>
<evidence type="ECO:0008006" key="4">
    <source>
        <dbReference type="Google" id="ProtNLM"/>
    </source>
</evidence>
<keyword evidence="1" id="KW-0238">DNA-binding</keyword>
<dbReference type="GO" id="GO:0003700">
    <property type="term" value="F:DNA-binding transcription factor activity"/>
    <property type="evidence" value="ECO:0007669"/>
    <property type="project" value="TreeGrafter"/>
</dbReference>
<dbReference type="Gene3D" id="1.10.10.10">
    <property type="entry name" value="Winged helix-like DNA-binding domain superfamily/Winged helix DNA-binding domain"/>
    <property type="match status" value="1"/>
</dbReference>
<dbReference type="InterPro" id="IPR036390">
    <property type="entry name" value="WH_DNA-bd_sf"/>
</dbReference>
<dbReference type="PANTHER" id="PTHR33221">
    <property type="entry name" value="WINGED HELIX-TURN-HELIX TRANSCRIPTIONAL REGULATOR, RRF2 FAMILY"/>
    <property type="match status" value="1"/>
</dbReference>
<dbReference type="PROSITE" id="PS51197">
    <property type="entry name" value="HTH_RRF2_2"/>
    <property type="match status" value="1"/>
</dbReference>
<dbReference type="Proteomes" id="UP000177979">
    <property type="component" value="Unassembled WGS sequence"/>
</dbReference>
<evidence type="ECO:0000313" key="3">
    <source>
        <dbReference type="Proteomes" id="UP000177979"/>
    </source>
</evidence>
<sequence length="145" mass="15635">MATFNLTKKADYGMSMLSLLAARGKDGRISLTELSAKGLPKAFVAQIANRMVRAGFLTSKEGRGGGYTLTTEPENLGLKTVLEAIDGGLAPVSCIDKPGLCPVEDHCLQKGFMLRFSYEMGKMMEKYTLADLIGVNIGLNKKKKA</sequence>
<evidence type="ECO:0000256" key="1">
    <source>
        <dbReference type="ARBA" id="ARBA00023125"/>
    </source>
</evidence>
<dbReference type="GO" id="GO:0005829">
    <property type="term" value="C:cytosol"/>
    <property type="evidence" value="ECO:0007669"/>
    <property type="project" value="TreeGrafter"/>
</dbReference>
<comment type="caution">
    <text evidence="2">The sequence shown here is derived from an EMBL/GenBank/DDBJ whole genome shotgun (WGS) entry which is preliminary data.</text>
</comment>
<dbReference type="PANTHER" id="PTHR33221:SF5">
    <property type="entry name" value="HTH-TYPE TRANSCRIPTIONAL REGULATOR ISCR"/>
    <property type="match status" value="1"/>
</dbReference>
<accession>A0A1F5EW39</accession>
<protein>
    <recommendedName>
        <fullName evidence="4">Rrf2 family transcriptional regulator</fullName>
    </recommendedName>
</protein>
<dbReference type="Pfam" id="PF02082">
    <property type="entry name" value="Rrf2"/>
    <property type="match status" value="1"/>
</dbReference>
<reference evidence="2 3" key="1">
    <citation type="journal article" date="2016" name="Nat. Commun.">
        <title>Thousands of microbial genomes shed light on interconnected biogeochemical processes in an aquifer system.</title>
        <authorList>
            <person name="Anantharaman K."/>
            <person name="Brown C.T."/>
            <person name="Hug L.A."/>
            <person name="Sharon I."/>
            <person name="Castelle C.J."/>
            <person name="Probst A.J."/>
            <person name="Thomas B.C."/>
            <person name="Singh A."/>
            <person name="Wilkins M.J."/>
            <person name="Karaoz U."/>
            <person name="Brodie E.L."/>
            <person name="Williams K.H."/>
            <person name="Hubbard S.S."/>
            <person name="Banfield J.F."/>
        </authorList>
    </citation>
    <scope>NUCLEOTIDE SEQUENCE [LARGE SCALE GENOMIC DNA]</scope>
</reference>
<dbReference type="STRING" id="1817722.A2703_03915"/>
<organism evidence="2 3">
    <name type="scientific">Candidatus Collierbacteria bacterium RIFCSPHIGHO2_01_FULL_50_25</name>
    <dbReference type="NCBI Taxonomy" id="1817722"/>
    <lineage>
        <taxon>Bacteria</taxon>
        <taxon>Candidatus Collieribacteriota</taxon>
    </lineage>
</organism>
<dbReference type="AlphaFoldDB" id="A0A1F5EW39"/>
<dbReference type="GO" id="GO:0003677">
    <property type="term" value="F:DNA binding"/>
    <property type="evidence" value="ECO:0007669"/>
    <property type="project" value="UniProtKB-KW"/>
</dbReference>
<proteinExistence type="predicted"/>